<dbReference type="Pfam" id="PF16344">
    <property type="entry name" value="FecR_C"/>
    <property type="match status" value="1"/>
</dbReference>
<feature type="domain" description="Protein FecR C-terminal" evidence="3">
    <location>
        <begin position="256"/>
        <end position="322"/>
    </location>
</feature>
<dbReference type="GO" id="GO:0016989">
    <property type="term" value="F:sigma factor antagonist activity"/>
    <property type="evidence" value="ECO:0007669"/>
    <property type="project" value="TreeGrafter"/>
</dbReference>
<evidence type="ECO:0000256" key="1">
    <source>
        <dbReference type="SAM" id="Phobius"/>
    </source>
</evidence>
<dbReference type="AlphaFoldDB" id="A0A170YRM1"/>
<evidence type="ECO:0000313" key="4">
    <source>
        <dbReference type="EMBL" id="GAT62008.1"/>
    </source>
</evidence>
<keyword evidence="5" id="KW-1185">Reference proteome</keyword>
<comment type="caution">
    <text evidence="4">The sequence shown here is derived from an EMBL/GenBank/DDBJ whole genome shotgun (WGS) entry which is preliminary data.</text>
</comment>
<dbReference type="PIRSF" id="PIRSF018266">
    <property type="entry name" value="FecR"/>
    <property type="match status" value="1"/>
</dbReference>
<dbReference type="FunFam" id="2.60.120.1440:FF:000001">
    <property type="entry name" value="Putative anti-sigma factor"/>
    <property type="match status" value="1"/>
</dbReference>
<keyword evidence="1" id="KW-0472">Membrane</keyword>
<accession>A0A170YRM1</accession>
<organism evidence="4 5">
    <name type="scientific">Paludibacter jiangxiensis</name>
    <dbReference type="NCBI Taxonomy" id="681398"/>
    <lineage>
        <taxon>Bacteria</taxon>
        <taxon>Pseudomonadati</taxon>
        <taxon>Bacteroidota</taxon>
        <taxon>Bacteroidia</taxon>
        <taxon>Bacteroidales</taxon>
        <taxon>Paludibacteraceae</taxon>
        <taxon>Paludibacter</taxon>
    </lineage>
</organism>
<protein>
    <submittedName>
        <fullName evidence="4">Ferric-dicitrate binding protein FerR</fullName>
    </submittedName>
</protein>
<feature type="domain" description="FecR protein" evidence="2">
    <location>
        <begin position="118"/>
        <end position="212"/>
    </location>
</feature>
<dbReference type="InterPro" id="IPR006860">
    <property type="entry name" value="FecR"/>
</dbReference>
<dbReference type="OrthoDB" id="650093at2"/>
<reference evidence="5" key="2">
    <citation type="journal article" date="2017" name="Genome Announc.">
        <title>Draft genome sequence of Paludibacter jiangxiensis NM7(T), a propionate-producing fermentative bacterium.</title>
        <authorList>
            <person name="Qiu Y.-L."/>
            <person name="Tourlousse D.M."/>
            <person name="Matsuura N."/>
            <person name="Ohashi A."/>
            <person name="Sekiguchi Y."/>
        </authorList>
    </citation>
    <scope>NUCLEOTIDE SEQUENCE [LARGE SCALE GENOMIC DNA]</scope>
    <source>
        <strain evidence="5">NM7</strain>
    </source>
</reference>
<reference evidence="5" key="1">
    <citation type="submission" date="2016-04" db="EMBL/GenBank/DDBJ databases">
        <title>Draft genome sequence of Paludibacter jiangxiensis strain NM7.</title>
        <authorList>
            <person name="Qiu Y."/>
            <person name="Matsuura N."/>
            <person name="Ohashi A."/>
            <person name="Tourlousse M.D."/>
            <person name="Sekiguchi Y."/>
        </authorList>
    </citation>
    <scope>NUCLEOTIDE SEQUENCE [LARGE SCALE GENOMIC DNA]</scope>
    <source>
        <strain evidence="5">NM7</strain>
    </source>
</reference>
<evidence type="ECO:0000259" key="3">
    <source>
        <dbReference type="Pfam" id="PF16344"/>
    </source>
</evidence>
<dbReference type="EMBL" id="BDCR01000001">
    <property type="protein sequence ID" value="GAT62008.1"/>
    <property type="molecule type" value="Genomic_DNA"/>
</dbReference>
<dbReference type="Pfam" id="PF04773">
    <property type="entry name" value="FecR"/>
    <property type="match status" value="1"/>
</dbReference>
<dbReference type="PANTHER" id="PTHR30273">
    <property type="entry name" value="PERIPLASMIC SIGNAL SENSOR AND SIGMA FACTOR ACTIVATOR FECR-RELATED"/>
    <property type="match status" value="1"/>
</dbReference>
<dbReference type="Gene3D" id="3.55.50.30">
    <property type="match status" value="1"/>
</dbReference>
<keyword evidence="1" id="KW-0812">Transmembrane</keyword>
<feature type="transmembrane region" description="Helical" evidence="1">
    <location>
        <begin position="84"/>
        <end position="105"/>
    </location>
</feature>
<name>A0A170YRM1_9BACT</name>
<gene>
    <name evidence="4" type="ORF">PJIAN_1598</name>
</gene>
<evidence type="ECO:0000313" key="5">
    <source>
        <dbReference type="Proteomes" id="UP000076586"/>
    </source>
</evidence>
<dbReference type="PANTHER" id="PTHR30273:SF2">
    <property type="entry name" value="PROTEIN FECR"/>
    <property type="match status" value="1"/>
</dbReference>
<sequence length="336" mass="38138">MTENDYNKLLEKFLRKEATSEETRRLTEWFCQPDTKEKLSGFYAEKWEEAAASMDAALQNSMLENIRSEMSPGRHRWSLPFGKLMKYAAAAVIPVMLGVGAYLLIANLAHDNNKEMIVSVENGQKANLQLPDGTKVWLNSGSSIRYDKSYNQHDRIIALEGEAYFEVAKDKKRPFIVKANAVSVRAVGTAFDVKAYTNDDAITTTLIEGKVNVFDKTTTSQLLPNQKITFNKSNHTFDKVQVYDAAIAGLWKNNQLAFDSETLEDIAKVLERMYNIQVVFDSEQIKQIRFSGKIKNNSLESVLQLISLTSPIHYNVKDSVVTLKQNTKKRLNYSRD</sequence>
<dbReference type="STRING" id="681398.PJIAN_1598"/>
<keyword evidence="1" id="KW-1133">Transmembrane helix</keyword>
<dbReference type="Gene3D" id="2.60.120.1440">
    <property type="match status" value="1"/>
</dbReference>
<dbReference type="InterPro" id="IPR032508">
    <property type="entry name" value="FecR_C"/>
</dbReference>
<proteinExistence type="predicted"/>
<dbReference type="RefSeq" id="WP_068701856.1">
    <property type="nucleotide sequence ID" value="NZ_BDCR01000001.1"/>
</dbReference>
<evidence type="ECO:0000259" key="2">
    <source>
        <dbReference type="Pfam" id="PF04773"/>
    </source>
</evidence>
<dbReference type="InterPro" id="IPR012373">
    <property type="entry name" value="Ferrdict_sens_TM"/>
</dbReference>
<dbReference type="Proteomes" id="UP000076586">
    <property type="component" value="Unassembled WGS sequence"/>
</dbReference>